<dbReference type="HOGENOM" id="CLU_087048_0_0_1"/>
<dbReference type="VEuPathDB" id="MicrosporidiaDB:NCER_102347"/>
<sequence length="279" mass="32944">MNDIQFNSNLSTDCIGKDLNRRNKNDDHDLFNFSSSTSATNDLVTLSFTRSTVIKYVSKKRHCASEESRNDTKRLKTLTSRKKLKTNNVSNIQTNGNEKALKSKRKIKNSRTTLKSQFKANERRLYEKYQQSEKNFRRFFRLKIKDQMPQFIKKLEISNLSDDLKQKSILALQNLSSFLDTIKSIKVITKKAKNKEDFLNSLNLACYQFSRYTDVSQKLLIFKLICNNLHKINDSVFCCIFSCNFYEINRLLFCIDRRFSSFYSRLFSLREIFDKNDQH</sequence>
<organism evidence="1 2">
    <name type="scientific">Vairimorpha ceranae (strain BRL01)</name>
    <name type="common">Microsporidian parasite</name>
    <name type="synonym">Nosema ceranae</name>
    <dbReference type="NCBI Taxonomy" id="578460"/>
    <lineage>
        <taxon>Eukaryota</taxon>
        <taxon>Fungi</taxon>
        <taxon>Fungi incertae sedis</taxon>
        <taxon>Microsporidia</taxon>
        <taxon>Nosematidae</taxon>
        <taxon>Vairimorpha</taxon>
    </lineage>
</organism>
<dbReference type="EMBL" id="ACOL01000992">
    <property type="protein sequence ID" value="EEQ81292.1"/>
    <property type="molecule type" value="Genomic_DNA"/>
</dbReference>
<dbReference type="Proteomes" id="UP000009082">
    <property type="component" value="Unassembled WGS sequence"/>
</dbReference>
<dbReference type="KEGG" id="nce:NCER_102347"/>
<reference evidence="1 2" key="1">
    <citation type="journal article" date="2009" name="PLoS Pathog.">
        <title>Genomic analyses of the microsporidian Nosema ceranae, an emergent pathogen of honey bees.</title>
        <authorList>
            <person name="Cornman R.S."/>
            <person name="Chen Y.P."/>
            <person name="Schatz M.C."/>
            <person name="Street C."/>
            <person name="Zhao Y."/>
            <person name="Desany B."/>
            <person name="Egholm M."/>
            <person name="Hutchison S."/>
            <person name="Pettis J.S."/>
            <person name="Lipkin W.I."/>
            <person name="Evans J.D."/>
        </authorList>
    </citation>
    <scope>NUCLEOTIDE SEQUENCE [LARGE SCALE GENOMIC DNA]</scope>
    <source>
        <strain evidence="1 2">BRL01</strain>
    </source>
</reference>
<proteinExistence type="predicted"/>
<protein>
    <submittedName>
        <fullName evidence="1">Uncharacterized protein</fullName>
    </submittedName>
</protein>
<gene>
    <name evidence="1" type="ORF">NCER_102347</name>
</gene>
<name>C4VBW0_VAIC1</name>
<accession>C4VBW0</accession>
<dbReference type="AlphaFoldDB" id="C4VBW0"/>
<dbReference type="InParanoid" id="C4VBW0"/>
<evidence type="ECO:0000313" key="1">
    <source>
        <dbReference type="EMBL" id="EEQ81292.1"/>
    </source>
</evidence>
<evidence type="ECO:0000313" key="2">
    <source>
        <dbReference type="Proteomes" id="UP000009082"/>
    </source>
</evidence>
<comment type="caution">
    <text evidence="1">The sequence shown here is derived from an EMBL/GenBank/DDBJ whole genome shotgun (WGS) entry which is preliminary data.</text>
</comment>